<dbReference type="EMBL" id="KK583205">
    <property type="protein sequence ID" value="KDO29668.1"/>
    <property type="molecule type" value="Genomic_DNA"/>
</dbReference>
<dbReference type="InterPro" id="IPR011993">
    <property type="entry name" value="PH-like_dom_sf"/>
</dbReference>
<reference evidence="8 9" key="1">
    <citation type="journal article" date="2013" name="PLoS Genet.">
        <title>Distinctive expansion of potential virulence genes in the genome of the oomycete fish pathogen Saprolegnia parasitica.</title>
        <authorList>
            <person name="Jiang R.H."/>
            <person name="de Bruijn I."/>
            <person name="Haas B.J."/>
            <person name="Belmonte R."/>
            <person name="Lobach L."/>
            <person name="Christie J."/>
            <person name="van den Ackerveken G."/>
            <person name="Bottin A."/>
            <person name="Bulone V."/>
            <person name="Diaz-Moreno S.M."/>
            <person name="Dumas B."/>
            <person name="Fan L."/>
            <person name="Gaulin E."/>
            <person name="Govers F."/>
            <person name="Grenville-Briggs L.J."/>
            <person name="Horner N.R."/>
            <person name="Levin J.Z."/>
            <person name="Mammella M."/>
            <person name="Meijer H.J."/>
            <person name="Morris P."/>
            <person name="Nusbaum C."/>
            <person name="Oome S."/>
            <person name="Phillips A.J."/>
            <person name="van Rooyen D."/>
            <person name="Rzeszutek E."/>
            <person name="Saraiva M."/>
            <person name="Secombes C.J."/>
            <person name="Seidl M.F."/>
            <person name="Snel B."/>
            <person name="Stassen J.H."/>
            <person name="Sykes S."/>
            <person name="Tripathy S."/>
            <person name="van den Berg H."/>
            <person name="Vega-Arreguin J.C."/>
            <person name="Wawra S."/>
            <person name="Young S.K."/>
            <person name="Zeng Q."/>
            <person name="Dieguez-Uribeondo J."/>
            <person name="Russ C."/>
            <person name="Tyler B.M."/>
            <person name="van West P."/>
        </authorList>
    </citation>
    <scope>NUCLEOTIDE SEQUENCE [LARGE SCALE GENOMIC DNA]</scope>
    <source>
        <strain evidence="8 9">CBS 223.65</strain>
    </source>
</reference>
<dbReference type="GO" id="GO:0008270">
    <property type="term" value="F:zinc ion binding"/>
    <property type="evidence" value="ECO:0007669"/>
    <property type="project" value="UniProtKB-KW"/>
</dbReference>
<dbReference type="OMA" id="ACMKPNG"/>
<dbReference type="STRING" id="695850.A0A067CGS2"/>
<evidence type="ECO:0008006" key="10">
    <source>
        <dbReference type="Google" id="ProtNLM"/>
    </source>
</evidence>
<dbReference type="Gene3D" id="3.30.40.10">
    <property type="entry name" value="Zinc/RING finger domain, C3HC4 (zinc finger)"/>
    <property type="match status" value="1"/>
</dbReference>
<organism evidence="8 9">
    <name type="scientific">Saprolegnia parasitica (strain CBS 223.65)</name>
    <dbReference type="NCBI Taxonomy" id="695850"/>
    <lineage>
        <taxon>Eukaryota</taxon>
        <taxon>Sar</taxon>
        <taxon>Stramenopiles</taxon>
        <taxon>Oomycota</taxon>
        <taxon>Saprolegniomycetes</taxon>
        <taxon>Saprolegniales</taxon>
        <taxon>Saprolegniaceae</taxon>
        <taxon>Saprolegnia</taxon>
    </lineage>
</organism>
<dbReference type="InterPro" id="IPR036770">
    <property type="entry name" value="Ankyrin_rpt-contain_sf"/>
</dbReference>
<dbReference type="Pfam" id="PF00169">
    <property type="entry name" value="PH"/>
    <property type="match status" value="1"/>
</dbReference>
<keyword evidence="1" id="KW-0677">Repeat</keyword>
<evidence type="ECO:0000256" key="2">
    <source>
        <dbReference type="ARBA" id="ARBA00023043"/>
    </source>
</evidence>
<evidence type="ECO:0000313" key="8">
    <source>
        <dbReference type="EMBL" id="KDO29668.1"/>
    </source>
</evidence>
<dbReference type="SUPFAM" id="SSF50729">
    <property type="entry name" value="PH domain-like"/>
    <property type="match status" value="1"/>
</dbReference>
<feature type="region of interest" description="Disordered" evidence="5">
    <location>
        <begin position="279"/>
        <end position="312"/>
    </location>
</feature>
<dbReference type="Gene3D" id="2.30.29.30">
    <property type="entry name" value="Pleckstrin-homology domain (PH domain)/Phosphotyrosine-binding domain (PTB)"/>
    <property type="match status" value="1"/>
</dbReference>
<feature type="domain" description="RING-type" evidence="7">
    <location>
        <begin position="340"/>
        <end position="379"/>
    </location>
</feature>
<dbReference type="Gene3D" id="1.25.40.20">
    <property type="entry name" value="Ankyrin repeat-containing domain"/>
    <property type="match status" value="2"/>
</dbReference>
<evidence type="ECO:0000256" key="4">
    <source>
        <dbReference type="PROSITE-ProRule" id="PRU00175"/>
    </source>
</evidence>
<dbReference type="SUPFAM" id="SSF48403">
    <property type="entry name" value="Ankyrin repeat"/>
    <property type="match status" value="1"/>
</dbReference>
<dbReference type="Pfam" id="PF13637">
    <property type="entry name" value="Ank_4"/>
    <property type="match status" value="1"/>
</dbReference>
<evidence type="ECO:0000313" key="9">
    <source>
        <dbReference type="Proteomes" id="UP000030745"/>
    </source>
</evidence>
<dbReference type="SMART" id="SM00248">
    <property type="entry name" value="ANK"/>
    <property type="match status" value="2"/>
</dbReference>
<feature type="repeat" description="ANK" evidence="3">
    <location>
        <begin position="51"/>
        <end position="83"/>
    </location>
</feature>
<dbReference type="InterPro" id="IPR002110">
    <property type="entry name" value="Ankyrin_rpt"/>
</dbReference>
<keyword evidence="4" id="KW-0862">Zinc</keyword>
<evidence type="ECO:0000259" key="6">
    <source>
        <dbReference type="PROSITE" id="PS50003"/>
    </source>
</evidence>
<accession>A0A067CGS2</accession>
<dbReference type="Proteomes" id="UP000030745">
    <property type="component" value="Unassembled WGS sequence"/>
</dbReference>
<dbReference type="InterPro" id="IPR013083">
    <property type="entry name" value="Znf_RING/FYVE/PHD"/>
</dbReference>
<gene>
    <name evidence="8" type="ORF">SPRG_05620</name>
</gene>
<evidence type="ECO:0000256" key="1">
    <source>
        <dbReference type="ARBA" id="ARBA00022737"/>
    </source>
</evidence>
<keyword evidence="2 3" id="KW-0040">ANK repeat</keyword>
<keyword evidence="4" id="KW-0863">Zinc-finger</keyword>
<dbReference type="SUPFAM" id="SSF57850">
    <property type="entry name" value="RING/U-box"/>
    <property type="match status" value="1"/>
</dbReference>
<evidence type="ECO:0000259" key="7">
    <source>
        <dbReference type="PROSITE" id="PS50089"/>
    </source>
</evidence>
<protein>
    <recommendedName>
        <fullName evidence="10">RING-type domain-containing protein</fullName>
    </recommendedName>
</protein>
<feature type="repeat" description="ANK" evidence="3">
    <location>
        <begin position="85"/>
        <end position="117"/>
    </location>
</feature>
<proteinExistence type="predicted"/>
<dbReference type="SMART" id="SM00184">
    <property type="entry name" value="RING"/>
    <property type="match status" value="1"/>
</dbReference>
<keyword evidence="9" id="KW-1185">Reference proteome</keyword>
<keyword evidence="4" id="KW-0479">Metal-binding</keyword>
<dbReference type="InterPro" id="IPR001849">
    <property type="entry name" value="PH_domain"/>
</dbReference>
<dbReference type="RefSeq" id="XP_012199726.1">
    <property type="nucleotide sequence ID" value="XM_012344336.1"/>
</dbReference>
<dbReference type="InterPro" id="IPR001841">
    <property type="entry name" value="Znf_RING"/>
</dbReference>
<dbReference type="PROSITE" id="PS50088">
    <property type="entry name" value="ANK_REPEAT"/>
    <property type="match status" value="2"/>
</dbReference>
<feature type="domain" description="PH" evidence="6">
    <location>
        <begin position="142"/>
        <end position="276"/>
    </location>
</feature>
<evidence type="ECO:0000256" key="5">
    <source>
        <dbReference type="SAM" id="MobiDB-lite"/>
    </source>
</evidence>
<name>A0A067CGS2_SAPPC</name>
<sequence>MGTTESRMTPPPQACGAMLWKAARLGDVNKVRAILLHPDAATFVNWTHPEHGTTPLMMASLCGKHKLVSMLLERGADVNVRDRAGGNTALHFAAAKNKVGVVEKLVAANCDAHMWNDDGLAAIDLARFAGQREVALLLHRRFVTAKGFLYVKKGHSVFTQWKKQWCMLLECTNDQSCLELAMYKDPDDVKPTKVLLLSAAATAVSPTSSSRHVRKHTFHFTPNATIQRYQRDAFSRSEIIRGRRHLPSYSANGVRFATETEDGRRQWVELLGPLAFTPLPPPRMENVPHRGSNNNSYNETNNNDQKEGGRGYDVGPEPCPEVRPSAPPLELCAFEANNDCVICMDQPRAAVVVPCGHLAGCYPCLQELQRKATGCPICRTPIATVVRVFTC</sequence>
<evidence type="ECO:0000256" key="3">
    <source>
        <dbReference type="PROSITE-ProRule" id="PRU00023"/>
    </source>
</evidence>
<dbReference type="VEuPathDB" id="FungiDB:SPRG_05620"/>
<dbReference type="KEGG" id="spar:SPRG_05620"/>
<dbReference type="PROSITE" id="PS50003">
    <property type="entry name" value="PH_DOMAIN"/>
    <property type="match status" value="1"/>
</dbReference>
<dbReference type="PROSITE" id="PS50089">
    <property type="entry name" value="ZF_RING_2"/>
    <property type="match status" value="1"/>
</dbReference>
<feature type="compositionally biased region" description="Low complexity" evidence="5">
    <location>
        <begin position="293"/>
        <end position="303"/>
    </location>
</feature>
<dbReference type="Pfam" id="PF13920">
    <property type="entry name" value="zf-C3HC4_3"/>
    <property type="match status" value="1"/>
</dbReference>
<dbReference type="AlphaFoldDB" id="A0A067CGS2"/>
<dbReference type="PROSITE" id="PS50297">
    <property type="entry name" value="ANK_REP_REGION"/>
    <property type="match status" value="2"/>
</dbReference>
<dbReference type="OrthoDB" id="74448at2759"/>
<dbReference type="PANTHER" id="PTHR24171">
    <property type="entry name" value="ANKYRIN REPEAT DOMAIN-CONTAINING PROTEIN 39-RELATED"/>
    <property type="match status" value="1"/>
</dbReference>
<dbReference type="GeneID" id="24128009"/>